<sequence>MRFSKAKYKVLHMGRGNPQYQYRLRDEGIESSPEKDLGVLVDEKINMSRQCALVAQKANHILGCVKRSVTSRSKEVILPLYSALVRLHLEYCIQLWGPQHRKDMDQVQRRATKMIRVMRHLSYEDRLRELEMFSLEKRRLNPGRSYCSLSILKRCL</sequence>
<proteinExistence type="predicted"/>
<comment type="caution">
    <text evidence="1">The sequence shown here is derived from an EMBL/GenBank/DDBJ whole genome shotgun (WGS) entry which is preliminary data.</text>
</comment>
<gene>
    <name evidence="1" type="ORF">GRJ2_000438000</name>
</gene>
<accession>A0ABC9W4K0</accession>
<dbReference type="AlphaFoldDB" id="A0ABC9W4K0"/>
<evidence type="ECO:0000313" key="2">
    <source>
        <dbReference type="Proteomes" id="UP001623348"/>
    </source>
</evidence>
<dbReference type="PANTHER" id="PTHR33332">
    <property type="entry name" value="REVERSE TRANSCRIPTASE DOMAIN-CONTAINING PROTEIN"/>
    <property type="match status" value="1"/>
</dbReference>
<dbReference type="EMBL" id="BAAFJT010000001">
    <property type="protein sequence ID" value="GAB0179727.1"/>
    <property type="molecule type" value="Genomic_DNA"/>
</dbReference>
<keyword evidence="2" id="KW-1185">Reference proteome</keyword>
<name>A0ABC9W4K0_GRUJA</name>
<reference evidence="1 2" key="1">
    <citation type="submission" date="2024-06" db="EMBL/GenBank/DDBJ databases">
        <title>The draft genome of Grus japonensis, version 3.</title>
        <authorList>
            <person name="Nabeshima K."/>
            <person name="Suzuki S."/>
            <person name="Onuma M."/>
        </authorList>
    </citation>
    <scope>NUCLEOTIDE SEQUENCE [LARGE SCALE GENOMIC DNA]</scope>
    <source>
        <strain evidence="1 2">451A</strain>
    </source>
</reference>
<dbReference type="PRINTS" id="PR01345">
    <property type="entry name" value="CERVTRCPTASE"/>
</dbReference>
<evidence type="ECO:0000313" key="1">
    <source>
        <dbReference type="EMBL" id="GAB0179727.1"/>
    </source>
</evidence>
<organism evidence="1 2">
    <name type="scientific">Grus japonensis</name>
    <name type="common">Japanese crane</name>
    <name type="synonym">Red-crowned crane</name>
    <dbReference type="NCBI Taxonomy" id="30415"/>
    <lineage>
        <taxon>Eukaryota</taxon>
        <taxon>Metazoa</taxon>
        <taxon>Chordata</taxon>
        <taxon>Craniata</taxon>
        <taxon>Vertebrata</taxon>
        <taxon>Euteleostomi</taxon>
        <taxon>Archelosauria</taxon>
        <taxon>Archosauria</taxon>
        <taxon>Dinosauria</taxon>
        <taxon>Saurischia</taxon>
        <taxon>Theropoda</taxon>
        <taxon>Coelurosauria</taxon>
        <taxon>Aves</taxon>
        <taxon>Neognathae</taxon>
        <taxon>Neoaves</taxon>
        <taxon>Gruiformes</taxon>
        <taxon>Gruidae</taxon>
        <taxon>Grus</taxon>
    </lineage>
</organism>
<dbReference type="Proteomes" id="UP001623348">
    <property type="component" value="Unassembled WGS sequence"/>
</dbReference>
<protein>
    <submittedName>
        <fullName evidence="1">Uncharacterized protein</fullName>
    </submittedName>
</protein>